<evidence type="ECO:0000313" key="1">
    <source>
        <dbReference type="EMBL" id="MBC2398882.1"/>
    </source>
</evidence>
<reference evidence="1 2" key="1">
    <citation type="submission" date="2020-04" db="EMBL/GenBank/DDBJ databases">
        <title>Genomic insights into acetone-butanol-ethanol (ABE) fermentation by sequencing solventogenic clostridia strains.</title>
        <authorList>
            <person name="Brown S."/>
        </authorList>
    </citation>
    <scope>NUCLEOTIDE SEQUENCE [LARGE SCALE GENOMIC DNA]</scope>
    <source>
        <strain evidence="1 2">DJ011</strain>
    </source>
</reference>
<dbReference type="RefSeq" id="WP_035148532.1">
    <property type="nucleotide sequence ID" value="NZ_JAAZWO010000019.1"/>
</dbReference>
<dbReference type="InterPro" id="IPR003772">
    <property type="entry name" value="YceD"/>
</dbReference>
<dbReference type="Proteomes" id="UP000563151">
    <property type="component" value="Unassembled WGS sequence"/>
</dbReference>
<accession>A0A923E947</accession>
<dbReference type="Pfam" id="PF02620">
    <property type="entry name" value="YceD"/>
    <property type="match status" value="1"/>
</dbReference>
<gene>
    <name evidence="1" type="ORF">HGG79_14030</name>
</gene>
<organism evidence="1 2">
    <name type="scientific">Clostridium tetanomorphum</name>
    <dbReference type="NCBI Taxonomy" id="1553"/>
    <lineage>
        <taxon>Bacteria</taxon>
        <taxon>Bacillati</taxon>
        <taxon>Bacillota</taxon>
        <taxon>Clostridia</taxon>
        <taxon>Eubacteriales</taxon>
        <taxon>Clostridiaceae</taxon>
        <taxon>Clostridium</taxon>
    </lineage>
</organism>
<proteinExistence type="predicted"/>
<keyword evidence="2" id="KW-1185">Reference proteome</keyword>
<sequence length="166" mass="19051">MKIDVSDLLKKKIIKRNIDLIIEEKDFYDGAEYLRYLEPIKFVGKINLAGEFLTLQGTATTKIELTCSRCLEKFSKDIEIEVNEKFSSDNANKDDDYIFIDSDAIDITEIIENNITLSLPIRRLCKEECKGLCQTCGTNLNHSRCNCKNEDIDPRLAKLKELFSSN</sequence>
<comment type="caution">
    <text evidence="1">The sequence shown here is derived from an EMBL/GenBank/DDBJ whole genome shotgun (WGS) entry which is preliminary data.</text>
</comment>
<name>A0A923E947_CLOTT</name>
<dbReference type="PANTHER" id="PTHR34374:SF1">
    <property type="entry name" value="LARGE RIBOSOMAL RNA SUBUNIT ACCUMULATION PROTEIN YCED HOMOLOG 1, CHLOROPLASTIC"/>
    <property type="match status" value="1"/>
</dbReference>
<dbReference type="AlphaFoldDB" id="A0A923E947"/>
<protein>
    <submittedName>
        <fullName evidence="1">DUF177 domain-containing protein</fullName>
    </submittedName>
</protein>
<dbReference type="EMBL" id="JAAZWO010000019">
    <property type="protein sequence ID" value="MBC2398882.1"/>
    <property type="molecule type" value="Genomic_DNA"/>
</dbReference>
<evidence type="ECO:0000313" key="2">
    <source>
        <dbReference type="Proteomes" id="UP000563151"/>
    </source>
</evidence>
<dbReference type="PANTHER" id="PTHR34374">
    <property type="entry name" value="LARGE RIBOSOMAL RNA SUBUNIT ACCUMULATION PROTEIN YCED HOMOLOG 1, CHLOROPLASTIC"/>
    <property type="match status" value="1"/>
</dbReference>